<dbReference type="HOGENOM" id="CLU_3119132_0_0_9"/>
<accession>C2E2U5</accession>
<dbReference type="Proteomes" id="UP000003491">
    <property type="component" value="Unassembled WGS sequence"/>
</dbReference>
<dbReference type="RefSeq" id="WP_004895699.1">
    <property type="nucleotide sequence ID" value="NZ_AZCY01000005.1"/>
</dbReference>
<comment type="caution">
    <text evidence="1">The sequence shown here is derived from an EMBL/GenBank/DDBJ whole genome shotgun (WGS) entry which is preliminary data.</text>
</comment>
<evidence type="ECO:0000313" key="2">
    <source>
        <dbReference type="Proteomes" id="UP000003491"/>
    </source>
</evidence>
<dbReference type="PATRIC" id="fig|525330.7.peg.1196"/>
<proteinExistence type="predicted"/>
<dbReference type="EMBL" id="ACGR01000020">
    <property type="protein sequence ID" value="EEJ60845.1"/>
    <property type="molecule type" value="Genomic_DNA"/>
</dbReference>
<organism evidence="1 2">
    <name type="scientific">Lactobacillus johnsonii ATCC 33200</name>
    <dbReference type="NCBI Taxonomy" id="525330"/>
    <lineage>
        <taxon>Bacteria</taxon>
        <taxon>Bacillati</taxon>
        <taxon>Bacillota</taxon>
        <taxon>Bacilli</taxon>
        <taxon>Lactobacillales</taxon>
        <taxon>Lactobacillaceae</taxon>
        <taxon>Lactobacillus</taxon>
    </lineage>
</organism>
<protein>
    <submittedName>
        <fullName evidence="1">Uncharacterized protein</fullName>
    </submittedName>
</protein>
<name>C2E2U5_LACJH</name>
<dbReference type="AlphaFoldDB" id="C2E2U5"/>
<reference evidence="1 2" key="1">
    <citation type="submission" date="2009-01" db="EMBL/GenBank/DDBJ databases">
        <authorList>
            <person name="Qin X."/>
            <person name="Bachman B."/>
            <person name="Battles P."/>
            <person name="Bell A."/>
            <person name="Bess C."/>
            <person name="Bickham C."/>
            <person name="Chaboub L."/>
            <person name="Chen D."/>
            <person name="Coyle M."/>
            <person name="Deiros D.R."/>
            <person name="Dinh H."/>
            <person name="Forbes L."/>
            <person name="Fowler G."/>
            <person name="Francisco L."/>
            <person name="Fu Q."/>
            <person name="Gubbala S."/>
            <person name="Hale W."/>
            <person name="Han Y."/>
            <person name="Hemphill L."/>
            <person name="Highlander S.K."/>
            <person name="Hirani K."/>
            <person name="Hogues M."/>
            <person name="Jackson L."/>
            <person name="Jakkamsetti A."/>
            <person name="Javaid M."/>
            <person name="Jiang H."/>
            <person name="Korchina V."/>
            <person name="Kovar C."/>
            <person name="Lara F."/>
            <person name="Lee S."/>
            <person name="Mata R."/>
            <person name="Mathew T."/>
            <person name="Moen C."/>
            <person name="Morales K."/>
            <person name="Munidasa M."/>
            <person name="Nazareth L."/>
            <person name="Ngo R."/>
            <person name="Nguyen L."/>
            <person name="Okwuonu G."/>
            <person name="Ongeri F."/>
            <person name="Patil S."/>
            <person name="Petrosino J."/>
            <person name="Pham C."/>
            <person name="Pham P."/>
            <person name="Pu L.-L."/>
            <person name="Puazo M."/>
            <person name="Raj R."/>
            <person name="Reid J."/>
            <person name="Rouhana J."/>
            <person name="Saada N."/>
            <person name="Shang Y."/>
            <person name="Simmons D."/>
            <person name="Thornton R."/>
            <person name="Warren J."/>
            <person name="Weissenberger G."/>
            <person name="Zhang J."/>
            <person name="Zhang L."/>
            <person name="Zhou C."/>
            <person name="Zhu D."/>
            <person name="Muzny D."/>
            <person name="Worley K."/>
            <person name="Gibbs R."/>
        </authorList>
    </citation>
    <scope>NUCLEOTIDE SEQUENCE [LARGE SCALE GENOMIC DNA]</scope>
    <source>
        <strain evidence="1 2">ATCC 33200</strain>
    </source>
</reference>
<evidence type="ECO:0000313" key="1">
    <source>
        <dbReference type="EMBL" id="EEJ60845.1"/>
    </source>
</evidence>
<gene>
    <name evidence="1" type="ORF">HMPREF0528_0069</name>
</gene>
<sequence length="50" mass="5613">MTAFFGAVLAFIGFLDCVVVAFIKLTNDTNKLAEAVKQLIETLHDLWKKK</sequence>